<dbReference type="AlphaFoldDB" id="A0A0D1BTX0"/>
<dbReference type="PATRIC" id="fig|1379739.3.peg.2245"/>
<proteinExistence type="predicted"/>
<protein>
    <submittedName>
        <fullName evidence="1">Uncharacterized protein</fullName>
    </submittedName>
</protein>
<evidence type="ECO:0000313" key="2">
    <source>
        <dbReference type="Proteomes" id="UP000032250"/>
    </source>
</evidence>
<evidence type="ECO:0000313" key="1">
    <source>
        <dbReference type="EMBL" id="KIS23805.1"/>
    </source>
</evidence>
<sequence>MRKLSEVEVLSLTSLLKMEQDGLIVQKAINTLITDDNLKRQGEASVLASEGRIKGLQQFINENEIITPREVQ</sequence>
<dbReference type="EMBL" id="JXSU01000007">
    <property type="protein sequence ID" value="KIS23805.1"/>
    <property type="molecule type" value="Genomic_DNA"/>
</dbReference>
<gene>
    <name evidence="1" type="ORF">N495_09430</name>
</gene>
<dbReference type="RefSeq" id="WP_043031928.1">
    <property type="nucleotide sequence ID" value="NZ_JXSU01000007.1"/>
</dbReference>
<comment type="caution">
    <text evidence="1">The sequence shown here is derived from an EMBL/GenBank/DDBJ whole genome shotgun (WGS) entry which is preliminary data.</text>
</comment>
<dbReference type="OrthoDB" id="1683748at2"/>
<reference evidence="1 2" key="1">
    <citation type="submission" date="2014-06" db="EMBL/GenBank/DDBJ databases">
        <title>Genome characterization of distinct group I Clostridium botulinum lineages.</title>
        <authorList>
            <person name="Giordani F."/>
            <person name="Anselmo A."/>
            <person name="Fillo S."/>
            <person name="Palozzi A.M."/>
            <person name="Fortunato A."/>
            <person name="Gentile B."/>
            <person name="Ciammaruconi A."/>
            <person name="Anniballi F."/>
            <person name="De Medici D."/>
            <person name="Lista F."/>
        </authorList>
    </citation>
    <scope>NUCLEOTIDE SEQUENCE [LARGE SCALE GENOMIC DNA]</scope>
    <source>
        <strain evidence="1 2">B2 450</strain>
    </source>
</reference>
<dbReference type="HOGENOM" id="CLU_201678_0_0_9"/>
<organism evidence="1 2">
    <name type="scientific">Clostridium botulinum B2 450</name>
    <dbReference type="NCBI Taxonomy" id="1379739"/>
    <lineage>
        <taxon>Bacteria</taxon>
        <taxon>Bacillati</taxon>
        <taxon>Bacillota</taxon>
        <taxon>Clostridia</taxon>
        <taxon>Eubacteriales</taxon>
        <taxon>Clostridiaceae</taxon>
        <taxon>Clostridium</taxon>
    </lineage>
</organism>
<dbReference type="Proteomes" id="UP000032250">
    <property type="component" value="Unassembled WGS sequence"/>
</dbReference>
<accession>A0A0D1BTX0</accession>
<name>A0A0D1BTX0_CLOBO</name>